<feature type="signal peptide" evidence="5">
    <location>
        <begin position="1"/>
        <end position="26"/>
    </location>
</feature>
<name>A0A1Y5RE70_9RHOB</name>
<dbReference type="AlphaFoldDB" id="A0A1Y5RE70"/>
<sequence>MTTRRTILTGLAFATITALSGVSAMAQDVLRVGSYPANPPWEFKNEAGDFEGFEVDIITEVAKRLDMNVEITGLDFRALFVASASGRVDAVISSLTITEERLEAQSFTQPYFSGALGVGTKDTAEIAGLADLKGKRIGSIATSFPETWLKEREDELGYASYSSYDSTANLLTDLRSGRIEAAVNDIVGLRYAFAQMQDSGLQVSVEIPTGDKFAIMMPKESENLEAVNDAISAMKEDGTMAEIFEKWMGVAPAAGSLTVTPMPVPTTAE</sequence>
<dbReference type="InterPro" id="IPR001638">
    <property type="entry name" value="Solute-binding_3/MltF_N"/>
</dbReference>
<evidence type="ECO:0000256" key="1">
    <source>
        <dbReference type="ARBA" id="ARBA00004196"/>
    </source>
</evidence>
<reference evidence="8 9" key="1">
    <citation type="submission" date="2017-03" db="EMBL/GenBank/DDBJ databases">
        <authorList>
            <person name="Afonso C.L."/>
            <person name="Miller P.J."/>
            <person name="Scott M.A."/>
            <person name="Spackman E."/>
            <person name="Goraichik I."/>
            <person name="Dimitrov K.M."/>
            <person name="Suarez D.L."/>
            <person name="Swayne D.E."/>
        </authorList>
    </citation>
    <scope>NUCLEOTIDE SEQUENCE [LARGE SCALE GENOMIC DNA]</scope>
    <source>
        <strain evidence="8 9">CECT 7971</strain>
    </source>
</reference>
<dbReference type="STRING" id="658057.SAMN04488032_101360"/>
<dbReference type="SUPFAM" id="SSF53850">
    <property type="entry name" value="Periplasmic binding protein-like II"/>
    <property type="match status" value="1"/>
</dbReference>
<dbReference type="PANTHER" id="PTHR35936">
    <property type="entry name" value="MEMBRANE-BOUND LYTIC MUREIN TRANSGLYCOSYLASE F"/>
    <property type="match status" value="1"/>
</dbReference>
<protein>
    <submittedName>
        <fullName evidence="8">Cystine-binding periplasmic protein</fullName>
    </submittedName>
</protein>
<dbReference type="InterPro" id="IPR018313">
    <property type="entry name" value="SBP_3_CS"/>
</dbReference>
<dbReference type="PROSITE" id="PS01039">
    <property type="entry name" value="SBP_BACTERIAL_3"/>
    <property type="match status" value="1"/>
</dbReference>
<dbReference type="PANTHER" id="PTHR35936:SF17">
    <property type="entry name" value="ARGININE-BINDING EXTRACELLULAR PROTEIN ARTP"/>
    <property type="match status" value="1"/>
</dbReference>
<evidence type="ECO:0000256" key="2">
    <source>
        <dbReference type="ARBA" id="ARBA00010333"/>
    </source>
</evidence>
<dbReference type="GO" id="GO:0015276">
    <property type="term" value="F:ligand-gated monoatomic ion channel activity"/>
    <property type="evidence" value="ECO:0007669"/>
    <property type="project" value="InterPro"/>
</dbReference>
<dbReference type="SMART" id="SM00062">
    <property type="entry name" value="PBPb"/>
    <property type="match status" value="1"/>
</dbReference>
<evidence type="ECO:0000313" key="9">
    <source>
        <dbReference type="Proteomes" id="UP000193307"/>
    </source>
</evidence>
<gene>
    <name evidence="8" type="primary">fliY_1</name>
    <name evidence="8" type="ORF">PAM7971_00287</name>
</gene>
<dbReference type="Proteomes" id="UP000193307">
    <property type="component" value="Unassembled WGS sequence"/>
</dbReference>
<comment type="subcellular location">
    <subcellularLocation>
        <location evidence="1">Cell envelope</location>
    </subcellularLocation>
</comment>
<dbReference type="EMBL" id="FWFW01000001">
    <property type="protein sequence ID" value="SLN15368.1"/>
    <property type="molecule type" value="Genomic_DNA"/>
</dbReference>
<organism evidence="8 9">
    <name type="scientific">Pacificibacter marinus</name>
    <dbReference type="NCBI Taxonomy" id="658057"/>
    <lineage>
        <taxon>Bacteria</taxon>
        <taxon>Pseudomonadati</taxon>
        <taxon>Pseudomonadota</taxon>
        <taxon>Alphaproteobacteria</taxon>
        <taxon>Rhodobacterales</taxon>
        <taxon>Roseobacteraceae</taxon>
        <taxon>Pacificibacter</taxon>
    </lineage>
</organism>
<dbReference type="InterPro" id="IPR001320">
    <property type="entry name" value="Iontro_rcpt_C"/>
</dbReference>
<dbReference type="GO" id="GO:0030313">
    <property type="term" value="C:cell envelope"/>
    <property type="evidence" value="ECO:0007669"/>
    <property type="project" value="UniProtKB-SubCell"/>
</dbReference>
<comment type="similarity">
    <text evidence="2 4">Belongs to the bacterial solute-binding protein 3 family.</text>
</comment>
<keyword evidence="3 5" id="KW-0732">Signal</keyword>
<feature type="domain" description="Solute-binding protein family 3/N-terminal" evidence="6">
    <location>
        <begin position="29"/>
        <end position="251"/>
    </location>
</feature>
<dbReference type="OrthoDB" id="9814231at2"/>
<keyword evidence="9" id="KW-1185">Reference proteome</keyword>
<dbReference type="Gene3D" id="3.40.190.10">
    <property type="entry name" value="Periplasmic binding protein-like II"/>
    <property type="match status" value="2"/>
</dbReference>
<evidence type="ECO:0000256" key="4">
    <source>
        <dbReference type="RuleBase" id="RU003744"/>
    </source>
</evidence>
<dbReference type="RefSeq" id="WP_085847200.1">
    <property type="nucleotide sequence ID" value="NZ_FNZV01000001.1"/>
</dbReference>
<evidence type="ECO:0000259" key="7">
    <source>
        <dbReference type="SMART" id="SM00079"/>
    </source>
</evidence>
<accession>A0A1Y5RE70</accession>
<proteinExistence type="inferred from homology"/>
<evidence type="ECO:0000313" key="8">
    <source>
        <dbReference type="EMBL" id="SLN15368.1"/>
    </source>
</evidence>
<evidence type="ECO:0000256" key="5">
    <source>
        <dbReference type="SAM" id="SignalP"/>
    </source>
</evidence>
<dbReference type="GO" id="GO:0016020">
    <property type="term" value="C:membrane"/>
    <property type="evidence" value="ECO:0007669"/>
    <property type="project" value="InterPro"/>
</dbReference>
<feature type="chain" id="PRO_5010995330" evidence="5">
    <location>
        <begin position="27"/>
        <end position="269"/>
    </location>
</feature>
<feature type="domain" description="Ionotropic glutamate receptor C-terminal" evidence="7">
    <location>
        <begin position="29"/>
        <end position="250"/>
    </location>
</feature>
<dbReference type="Pfam" id="PF00497">
    <property type="entry name" value="SBP_bac_3"/>
    <property type="match status" value="1"/>
</dbReference>
<evidence type="ECO:0000259" key="6">
    <source>
        <dbReference type="SMART" id="SM00062"/>
    </source>
</evidence>
<dbReference type="CDD" id="cd13530">
    <property type="entry name" value="PBP2_peptides_like"/>
    <property type="match status" value="1"/>
</dbReference>
<evidence type="ECO:0000256" key="3">
    <source>
        <dbReference type="ARBA" id="ARBA00022729"/>
    </source>
</evidence>
<dbReference type="SMART" id="SM00079">
    <property type="entry name" value="PBPe"/>
    <property type="match status" value="1"/>
</dbReference>